<evidence type="ECO:0000256" key="2">
    <source>
        <dbReference type="SAM" id="MobiDB-lite"/>
    </source>
</evidence>
<keyword evidence="6" id="KW-1185">Reference proteome</keyword>
<dbReference type="OrthoDB" id="414279at2759"/>
<proteinExistence type="predicted"/>
<keyword evidence="1" id="KW-0863">Zinc-finger</keyword>
<keyword evidence="1" id="KW-0479">Metal-binding</keyword>
<comment type="caution">
    <text evidence="5">The sequence shown here is derived from an EMBL/GenBank/DDBJ whole genome shotgun (WGS) entry which is preliminary data.</text>
</comment>
<name>A0A812T9Y8_9DINO</name>
<dbReference type="EMBL" id="CAJNDS010002547">
    <property type="protein sequence ID" value="CAE7521771.1"/>
    <property type="molecule type" value="Genomic_DNA"/>
</dbReference>
<reference evidence="5" key="1">
    <citation type="submission" date="2021-02" db="EMBL/GenBank/DDBJ databases">
        <authorList>
            <person name="Dougan E. K."/>
            <person name="Rhodes N."/>
            <person name="Thang M."/>
            <person name="Chan C."/>
        </authorList>
    </citation>
    <scope>NUCLEOTIDE SEQUENCE</scope>
</reference>
<dbReference type="InterPro" id="IPR001878">
    <property type="entry name" value="Znf_CCHC"/>
</dbReference>
<evidence type="ECO:0000256" key="3">
    <source>
        <dbReference type="SAM" id="Phobius"/>
    </source>
</evidence>
<keyword evidence="1" id="KW-0862">Zinc</keyword>
<evidence type="ECO:0000313" key="6">
    <source>
        <dbReference type="Proteomes" id="UP000604046"/>
    </source>
</evidence>
<dbReference type="Gene3D" id="4.10.60.10">
    <property type="entry name" value="Zinc finger, CCHC-type"/>
    <property type="match status" value="1"/>
</dbReference>
<feature type="region of interest" description="Disordered" evidence="2">
    <location>
        <begin position="135"/>
        <end position="165"/>
    </location>
</feature>
<keyword evidence="3" id="KW-0812">Transmembrane</keyword>
<feature type="region of interest" description="Disordered" evidence="2">
    <location>
        <begin position="392"/>
        <end position="413"/>
    </location>
</feature>
<sequence>MLKLEAAFSEYDDHSQQALSEDTKIACLLRCVTGQLKQHLSVAVTDKTKYADLRSLVLRWDNAQTRWGNAVAATSSLGDGRGGQSQSQPMEVDSIGQLAQAINQIDQNDRCLCCGKPGHWKRDCFKFKRDKGQSVNQVSSAGEETSAIDATSTTASTVAPSHSASNVPAVPKRIQMLSRIDDQGTFDLTAFDDDNVIGFGGSLRMVQSTRVEQFDMSCGDSIDGCVIDGGRWKIDLEYSIFDLDAAQLCALCAHANDDSQVKIFHHIDASAAKAMLERSGSIRAPIRVSKSSLRALVAMAMVSAASALSPSNAMGMWHAVTENLSGLPTLYAVILPVILGVFVCGLVSTLLIMKPQPIIITGSFDKQLNKFADSDGYGGHIDLRSRSCSTALSDSSTSTEHKEVTVTQKRVHSKDPELKNPVWVAKGFGKKYHLYGCGKLNQSFEVTEHSEEIVIQQGMEPCSFRNPHLKYHPKKFVKSK</sequence>
<organism evidence="5 6">
    <name type="scientific">Symbiodinium natans</name>
    <dbReference type="NCBI Taxonomy" id="878477"/>
    <lineage>
        <taxon>Eukaryota</taxon>
        <taxon>Sar</taxon>
        <taxon>Alveolata</taxon>
        <taxon>Dinophyceae</taxon>
        <taxon>Suessiales</taxon>
        <taxon>Symbiodiniaceae</taxon>
        <taxon>Symbiodinium</taxon>
    </lineage>
</organism>
<feature type="compositionally biased region" description="Low complexity" evidence="2">
    <location>
        <begin position="145"/>
        <end position="165"/>
    </location>
</feature>
<dbReference type="Proteomes" id="UP000604046">
    <property type="component" value="Unassembled WGS sequence"/>
</dbReference>
<dbReference type="SUPFAM" id="SSF57756">
    <property type="entry name" value="Retrovirus zinc finger-like domains"/>
    <property type="match status" value="1"/>
</dbReference>
<dbReference type="AlphaFoldDB" id="A0A812T9Y8"/>
<protein>
    <recommendedName>
        <fullName evidence="4">CCHC-type domain-containing protein</fullName>
    </recommendedName>
</protein>
<evidence type="ECO:0000256" key="1">
    <source>
        <dbReference type="PROSITE-ProRule" id="PRU00047"/>
    </source>
</evidence>
<dbReference type="PROSITE" id="PS50158">
    <property type="entry name" value="ZF_CCHC"/>
    <property type="match status" value="1"/>
</dbReference>
<dbReference type="GO" id="GO:0003676">
    <property type="term" value="F:nucleic acid binding"/>
    <property type="evidence" value="ECO:0007669"/>
    <property type="project" value="InterPro"/>
</dbReference>
<feature type="transmembrane region" description="Helical" evidence="3">
    <location>
        <begin position="330"/>
        <end position="353"/>
    </location>
</feature>
<feature type="transmembrane region" description="Helical" evidence="3">
    <location>
        <begin position="293"/>
        <end position="310"/>
    </location>
</feature>
<accession>A0A812T9Y8</accession>
<evidence type="ECO:0000259" key="4">
    <source>
        <dbReference type="PROSITE" id="PS50158"/>
    </source>
</evidence>
<feature type="domain" description="CCHC-type" evidence="4">
    <location>
        <begin position="110"/>
        <end position="124"/>
    </location>
</feature>
<keyword evidence="3" id="KW-1133">Transmembrane helix</keyword>
<dbReference type="GO" id="GO:0008270">
    <property type="term" value="F:zinc ion binding"/>
    <property type="evidence" value="ECO:0007669"/>
    <property type="project" value="UniProtKB-KW"/>
</dbReference>
<dbReference type="InterPro" id="IPR036875">
    <property type="entry name" value="Znf_CCHC_sf"/>
</dbReference>
<keyword evidence="3" id="KW-0472">Membrane</keyword>
<gene>
    <name evidence="5" type="ORF">SNAT2548_LOCUS29205</name>
</gene>
<evidence type="ECO:0000313" key="5">
    <source>
        <dbReference type="EMBL" id="CAE7521771.1"/>
    </source>
</evidence>